<name>A0ACD1ABU2_9FIRM</name>
<keyword evidence="1" id="KW-0966">Cell projection</keyword>
<protein>
    <submittedName>
        <fullName evidence="1">Flagellar hook-associated protein 3</fullName>
    </submittedName>
</protein>
<proteinExistence type="predicted"/>
<evidence type="ECO:0000313" key="1">
    <source>
        <dbReference type="EMBL" id="QOX63965.1"/>
    </source>
</evidence>
<keyword evidence="2" id="KW-1185">Reference proteome</keyword>
<keyword evidence="1" id="KW-0282">Flagellum</keyword>
<dbReference type="EMBL" id="CP042469">
    <property type="protein sequence ID" value="QOX63965.1"/>
    <property type="molecule type" value="Genomic_DNA"/>
</dbReference>
<organism evidence="1 2">
    <name type="scientific">Anoxybacterium hadale</name>
    <dbReference type="NCBI Taxonomy" id="3408580"/>
    <lineage>
        <taxon>Bacteria</taxon>
        <taxon>Bacillati</taxon>
        <taxon>Bacillota</taxon>
        <taxon>Clostridia</taxon>
        <taxon>Peptostreptococcales</taxon>
        <taxon>Anaerovoracaceae</taxon>
        <taxon>Anoxybacterium</taxon>
    </lineage>
</organism>
<sequence length="345" mass="37992">MRITNKMITTRYIRSLNTMSSDLNKYSTMIESGRAFSKSSENTAAAVKAYQLRTDMSKVESYQSNIAHAQSALSNSESVLMNIEDLMLEAKDKIRAANTGSASADERKIIATELKNIQDQLLQALNANSSGSYYFGGTNTDTAPFSVGSDGRLEYNGISLSTQDTNDLATLEGYKDDSMYVDIGMGLTLIDDPEDTNTPPRKIPDPRSVFQYSLPGINIVGSGMTTINGVDVPNNLYDLLGSIADGLESSSYTYDKVNALYEKFDTATKEIIYSLTEVGAKTSYLSFMTERYETQTLNMQERQLKVEGADPAHTIILFKSQQVAYNAALQMGTKILQPSIFDFMS</sequence>
<evidence type="ECO:0000313" key="2">
    <source>
        <dbReference type="Proteomes" id="UP000594014"/>
    </source>
</evidence>
<keyword evidence="1" id="KW-0969">Cilium</keyword>
<dbReference type="Proteomes" id="UP000594014">
    <property type="component" value="Chromosome"/>
</dbReference>
<accession>A0ACD1ABU2</accession>
<gene>
    <name evidence="1" type="primary">flgL</name>
    <name evidence="1" type="ORF">FRZ06_11785</name>
</gene>
<reference evidence="1" key="1">
    <citation type="submission" date="2019-08" db="EMBL/GenBank/DDBJ databases">
        <title>Genome sequence of Clostridiales bacterium MT110.</title>
        <authorList>
            <person name="Cao J."/>
        </authorList>
    </citation>
    <scope>NUCLEOTIDE SEQUENCE</scope>
    <source>
        <strain evidence="1">MT110</strain>
    </source>
</reference>